<dbReference type="AlphaFoldDB" id="A0A1R3KJS9"/>
<evidence type="ECO:0000256" key="1">
    <source>
        <dbReference type="SAM" id="MobiDB-lite"/>
    </source>
</evidence>
<evidence type="ECO:0000313" key="2">
    <source>
        <dbReference type="EMBL" id="OMP07363.1"/>
    </source>
</evidence>
<dbReference type="EMBL" id="AWUE01013277">
    <property type="protein sequence ID" value="OMP07363.1"/>
    <property type="molecule type" value="Genomic_DNA"/>
</dbReference>
<feature type="region of interest" description="Disordered" evidence="1">
    <location>
        <begin position="28"/>
        <end position="61"/>
    </location>
</feature>
<feature type="compositionally biased region" description="Polar residues" evidence="1">
    <location>
        <begin position="28"/>
        <end position="52"/>
    </location>
</feature>
<proteinExistence type="predicted"/>
<sequence>MEQAKVDYKYIRRTHKQSRVAIKQFVHSSKSNSMAASQKQGSSVIKNYNRSQPKIMKQTKQ</sequence>
<keyword evidence="3" id="KW-1185">Reference proteome</keyword>
<organism evidence="2 3">
    <name type="scientific">Corchorus olitorius</name>
    <dbReference type="NCBI Taxonomy" id="93759"/>
    <lineage>
        <taxon>Eukaryota</taxon>
        <taxon>Viridiplantae</taxon>
        <taxon>Streptophyta</taxon>
        <taxon>Embryophyta</taxon>
        <taxon>Tracheophyta</taxon>
        <taxon>Spermatophyta</taxon>
        <taxon>Magnoliopsida</taxon>
        <taxon>eudicotyledons</taxon>
        <taxon>Gunneridae</taxon>
        <taxon>Pentapetalae</taxon>
        <taxon>rosids</taxon>
        <taxon>malvids</taxon>
        <taxon>Malvales</taxon>
        <taxon>Malvaceae</taxon>
        <taxon>Grewioideae</taxon>
        <taxon>Apeibeae</taxon>
        <taxon>Corchorus</taxon>
    </lineage>
</organism>
<comment type="caution">
    <text evidence="2">The sequence shown here is derived from an EMBL/GenBank/DDBJ whole genome shotgun (WGS) entry which is preliminary data.</text>
</comment>
<accession>A0A1R3KJS9</accession>
<name>A0A1R3KJS9_9ROSI</name>
<protein>
    <submittedName>
        <fullName evidence="2">Uncharacterized protein</fullName>
    </submittedName>
</protein>
<evidence type="ECO:0000313" key="3">
    <source>
        <dbReference type="Proteomes" id="UP000187203"/>
    </source>
</evidence>
<reference evidence="3" key="1">
    <citation type="submission" date="2013-09" db="EMBL/GenBank/DDBJ databases">
        <title>Corchorus olitorius genome sequencing.</title>
        <authorList>
            <person name="Alam M."/>
            <person name="Haque M.S."/>
            <person name="Islam M.S."/>
            <person name="Emdad E.M."/>
            <person name="Islam M.M."/>
            <person name="Ahmed B."/>
            <person name="Halim A."/>
            <person name="Hossen Q.M.M."/>
            <person name="Hossain M.Z."/>
            <person name="Ahmed R."/>
            <person name="Khan M.M."/>
            <person name="Islam R."/>
            <person name="Rashid M.M."/>
            <person name="Khan S.A."/>
            <person name="Rahman M.S."/>
            <person name="Alam M."/>
            <person name="Yahiya A.S."/>
            <person name="Khan M.S."/>
            <person name="Azam M.S."/>
            <person name="Haque T."/>
            <person name="Lashkar M.Z.H."/>
            <person name="Akhand A.I."/>
            <person name="Morshed G."/>
            <person name="Roy S."/>
            <person name="Uddin K.S."/>
            <person name="Rabeya T."/>
            <person name="Hossain A.S."/>
            <person name="Chowdhury A."/>
            <person name="Snigdha A.R."/>
            <person name="Mortoza M.S."/>
            <person name="Matin S.A."/>
            <person name="Hoque S.M.E."/>
            <person name="Islam M.K."/>
            <person name="Roy D.K."/>
            <person name="Haider R."/>
            <person name="Moosa M.M."/>
            <person name="Elias S.M."/>
            <person name="Hasan A.M."/>
            <person name="Jahan S."/>
            <person name="Shafiuddin M."/>
            <person name="Mahmood N."/>
            <person name="Shommy N.S."/>
        </authorList>
    </citation>
    <scope>NUCLEOTIDE SEQUENCE [LARGE SCALE GENOMIC DNA]</scope>
    <source>
        <strain evidence="3">cv. O-4</strain>
    </source>
</reference>
<gene>
    <name evidence="2" type="ORF">COLO4_07405</name>
</gene>
<dbReference type="Proteomes" id="UP000187203">
    <property type="component" value="Unassembled WGS sequence"/>
</dbReference>